<evidence type="ECO:0000313" key="2">
    <source>
        <dbReference type="Proteomes" id="UP000233556"/>
    </source>
</evidence>
<dbReference type="AlphaFoldDB" id="A0A2I0UDH5"/>
<dbReference type="EMBL" id="KZ505850">
    <property type="protein sequence ID" value="PKU44094.1"/>
    <property type="molecule type" value="Genomic_DNA"/>
</dbReference>
<dbReference type="PANTHER" id="PTHR33332">
    <property type="entry name" value="REVERSE TRANSCRIPTASE DOMAIN-CONTAINING PROTEIN"/>
    <property type="match status" value="1"/>
</dbReference>
<organism evidence="1 2">
    <name type="scientific">Limosa lapponica baueri</name>
    <dbReference type="NCBI Taxonomy" id="1758121"/>
    <lineage>
        <taxon>Eukaryota</taxon>
        <taxon>Metazoa</taxon>
        <taxon>Chordata</taxon>
        <taxon>Craniata</taxon>
        <taxon>Vertebrata</taxon>
        <taxon>Euteleostomi</taxon>
        <taxon>Archelosauria</taxon>
        <taxon>Archosauria</taxon>
        <taxon>Dinosauria</taxon>
        <taxon>Saurischia</taxon>
        <taxon>Theropoda</taxon>
        <taxon>Coelurosauria</taxon>
        <taxon>Aves</taxon>
        <taxon>Neognathae</taxon>
        <taxon>Neoaves</taxon>
        <taxon>Charadriiformes</taxon>
        <taxon>Scolopacidae</taxon>
        <taxon>Limosa</taxon>
    </lineage>
</organism>
<gene>
    <name evidence="1" type="ORF">llap_5613</name>
</gene>
<reference evidence="2" key="1">
    <citation type="submission" date="2017-11" db="EMBL/GenBank/DDBJ databases">
        <authorList>
            <person name="Lima N.C."/>
            <person name="Parody-Merino A.M."/>
            <person name="Battley P.F."/>
            <person name="Fidler A.E."/>
            <person name="Prosdocimi F."/>
        </authorList>
    </citation>
    <scope>NUCLEOTIDE SEQUENCE [LARGE SCALE GENOMIC DNA]</scope>
</reference>
<dbReference type="Proteomes" id="UP000233556">
    <property type="component" value="Unassembled WGS sequence"/>
</dbReference>
<dbReference type="GO" id="GO:0003964">
    <property type="term" value="F:RNA-directed DNA polymerase activity"/>
    <property type="evidence" value="ECO:0007669"/>
    <property type="project" value="UniProtKB-KW"/>
</dbReference>
<accession>A0A2I0UDH5</accession>
<keyword evidence="2" id="KW-1185">Reference proteome</keyword>
<proteinExistence type="predicted"/>
<keyword evidence="1" id="KW-0695">RNA-directed DNA polymerase</keyword>
<dbReference type="OrthoDB" id="10056483at2759"/>
<keyword evidence="1" id="KW-0548">Nucleotidyltransferase</keyword>
<protein>
    <submittedName>
        <fullName evidence="1">Rna-directed dna polymerase from mobile element jockey-like</fullName>
    </submittedName>
</protein>
<reference evidence="2" key="2">
    <citation type="submission" date="2017-12" db="EMBL/GenBank/DDBJ databases">
        <title>Genome sequence of the Bar-tailed Godwit (Limosa lapponica baueri).</title>
        <authorList>
            <person name="Lima N.C.B."/>
            <person name="Parody-Merino A.M."/>
            <person name="Battley P.F."/>
            <person name="Fidler A.E."/>
            <person name="Prosdocimi F."/>
        </authorList>
    </citation>
    <scope>NUCLEOTIDE SEQUENCE [LARGE SCALE GENOMIC DNA]</scope>
</reference>
<sequence length="156" mass="17486">MQTWSLACIAYGHSKISSKGPNPPKAVCRAAKDSQEETVYFTRDGTSHLQRSVLGPVLFNTFVGDSGIECTLSKFADDTRLCGVVNTLEGRDTIQRDLDRLKRWARAKLMKYSQTKCKVLHQGHGNPRHKYRLGDEWIESSPEKKDLGALVMTNST</sequence>
<keyword evidence="1" id="KW-0808">Transferase</keyword>
<evidence type="ECO:0000313" key="1">
    <source>
        <dbReference type="EMBL" id="PKU44094.1"/>
    </source>
</evidence>
<name>A0A2I0UDH5_LIMLA</name>